<organism evidence="2 3">
    <name type="scientific">Plakobranchus ocellatus</name>
    <dbReference type="NCBI Taxonomy" id="259542"/>
    <lineage>
        <taxon>Eukaryota</taxon>
        <taxon>Metazoa</taxon>
        <taxon>Spiralia</taxon>
        <taxon>Lophotrochozoa</taxon>
        <taxon>Mollusca</taxon>
        <taxon>Gastropoda</taxon>
        <taxon>Heterobranchia</taxon>
        <taxon>Euthyneura</taxon>
        <taxon>Panpulmonata</taxon>
        <taxon>Sacoglossa</taxon>
        <taxon>Placobranchoidea</taxon>
        <taxon>Plakobranchidae</taxon>
        <taxon>Plakobranchus</taxon>
    </lineage>
</organism>
<protein>
    <submittedName>
        <fullName evidence="2">Uncharacterized protein</fullName>
    </submittedName>
</protein>
<feature type="region of interest" description="Disordered" evidence="1">
    <location>
        <begin position="99"/>
        <end position="151"/>
    </location>
</feature>
<evidence type="ECO:0000313" key="2">
    <source>
        <dbReference type="EMBL" id="GFO15125.1"/>
    </source>
</evidence>
<name>A0AAV4B695_9GAST</name>
<evidence type="ECO:0000313" key="3">
    <source>
        <dbReference type="Proteomes" id="UP000735302"/>
    </source>
</evidence>
<reference evidence="2 3" key="1">
    <citation type="journal article" date="2021" name="Elife">
        <title>Chloroplast acquisition without the gene transfer in kleptoplastic sea slugs, Plakobranchus ocellatus.</title>
        <authorList>
            <person name="Maeda T."/>
            <person name="Takahashi S."/>
            <person name="Yoshida T."/>
            <person name="Shimamura S."/>
            <person name="Takaki Y."/>
            <person name="Nagai Y."/>
            <person name="Toyoda A."/>
            <person name="Suzuki Y."/>
            <person name="Arimoto A."/>
            <person name="Ishii H."/>
            <person name="Satoh N."/>
            <person name="Nishiyama T."/>
            <person name="Hasebe M."/>
            <person name="Maruyama T."/>
            <person name="Minagawa J."/>
            <person name="Obokata J."/>
            <person name="Shigenobu S."/>
        </authorList>
    </citation>
    <scope>NUCLEOTIDE SEQUENCE [LARGE SCALE GENOMIC DNA]</scope>
</reference>
<proteinExistence type="predicted"/>
<feature type="compositionally biased region" description="Low complexity" evidence="1">
    <location>
        <begin position="99"/>
        <end position="137"/>
    </location>
</feature>
<gene>
    <name evidence="2" type="ORF">PoB_004163000</name>
</gene>
<keyword evidence="3" id="KW-1185">Reference proteome</keyword>
<dbReference type="EMBL" id="BLXT01004603">
    <property type="protein sequence ID" value="GFO15125.1"/>
    <property type="molecule type" value="Genomic_DNA"/>
</dbReference>
<evidence type="ECO:0000256" key="1">
    <source>
        <dbReference type="SAM" id="MobiDB-lite"/>
    </source>
</evidence>
<dbReference type="Proteomes" id="UP000735302">
    <property type="component" value="Unassembled WGS sequence"/>
</dbReference>
<accession>A0AAV4B695</accession>
<comment type="caution">
    <text evidence="2">The sequence shown here is derived from an EMBL/GenBank/DDBJ whole genome shotgun (WGS) entry which is preliminary data.</text>
</comment>
<dbReference type="AlphaFoldDB" id="A0AAV4B695"/>
<sequence>MRTKSFGWKERCRNGMQTYGAKKSTASIIKKSASSSRPLHAHYLDKIKDVSHGNAFVLFLCHISIQPTKLIIVLIIMSSIINNSSSSINMTTTTITTTTTTNNNNNNNSSSNSSSISSSSSSSSSNSNNNNYNYNNNDGHDKSKKGAKNDITYHQILTH</sequence>